<dbReference type="VEuPathDB" id="TriTrypDB:C4B63_34g389"/>
<organism evidence="3 4">
    <name type="scientific">Trypanosoma cruzi</name>
    <dbReference type="NCBI Taxonomy" id="5693"/>
    <lineage>
        <taxon>Eukaryota</taxon>
        <taxon>Discoba</taxon>
        <taxon>Euglenozoa</taxon>
        <taxon>Kinetoplastea</taxon>
        <taxon>Metakinetoplastina</taxon>
        <taxon>Trypanosomatida</taxon>
        <taxon>Trypanosomatidae</taxon>
        <taxon>Trypanosoma</taxon>
        <taxon>Schizotrypanum</taxon>
    </lineage>
</organism>
<dbReference type="VEuPathDB" id="TriTrypDB:TCSYLVIO_005472"/>
<proteinExistence type="predicted"/>
<reference evidence="3 4" key="1">
    <citation type="journal article" date="2018" name="Microb. Genom.">
        <title>Expanding an expanded genome: long-read sequencing of Trypanosoma cruzi.</title>
        <authorList>
            <person name="Berna L."/>
            <person name="Rodriguez M."/>
            <person name="Chiribao M.L."/>
            <person name="Parodi-Talice A."/>
            <person name="Pita S."/>
            <person name="Rijo G."/>
            <person name="Alvarez-Valin F."/>
            <person name="Robello C."/>
        </authorList>
    </citation>
    <scope>NUCLEOTIDE SEQUENCE [LARGE SCALE GENOMIC DNA]</scope>
    <source>
        <strain evidence="3 4">TCC</strain>
    </source>
</reference>
<evidence type="ECO:0000313" key="3">
    <source>
        <dbReference type="EMBL" id="PWV19775.1"/>
    </source>
</evidence>
<evidence type="ECO:0000256" key="2">
    <source>
        <dbReference type="SAM" id="SignalP"/>
    </source>
</evidence>
<dbReference type="VEuPathDB" id="TriTrypDB:TcCL_NonESM09723"/>
<dbReference type="VEuPathDB" id="TriTrypDB:TcCLB.507841.14"/>
<accession>A0A2V2XGY3</accession>
<dbReference type="Proteomes" id="UP000246078">
    <property type="component" value="Unassembled WGS sequence"/>
</dbReference>
<keyword evidence="1" id="KW-0472">Membrane</keyword>
<feature type="transmembrane region" description="Helical" evidence="1">
    <location>
        <begin position="130"/>
        <end position="150"/>
    </location>
</feature>
<dbReference type="VEuPathDB" id="TriTrypDB:TcCLB.504109.200"/>
<protein>
    <submittedName>
        <fullName evidence="3">Putative retrotransposon hot spot protein (RHS)</fullName>
    </submittedName>
</protein>
<evidence type="ECO:0000313" key="4">
    <source>
        <dbReference type="Proteomes" id="UP000246078"/>
    </source>
</evidence>
<sequence length="155" mass="17757">MQVALFFVLWGITMMHRCWWSLRFGVLACGCCCTEYTSHLFLWVCARGDVPTPSCRVCAVSAVPHGCGTVASGMRGRTLRAHHAVVVGSLQHCAGWMASIYRCGGLRAYGFYRILRRHTVWVSLLLWPRFMTVSVVFFFSFLFFVWWLLFRSNSN</sequence>
<comment type="caution">
    <text evidence="3">The sequence shown here is derived from an EMBL/GenBank/DDBJ whole genome shotgun (WGS) entry which is preliminary data.</text>
</comment>
<evidence type="ECO:0000256" key="1">
    <source>
        <dbReference type="SAM" id="Phobius"/>
    </source>
</evidence>
<dbReference type="AlphaFoldDB" id="A0A2V2XGY3"/>
<dbReference type="EMBL" id="PRFC01000009">
    <property type="protein sequence ID" value="PWV19775.1"/>
    <property type="molecule type" value="Genomic_DNA"/>
</dbReference>
<dbReference type="VEuPathDB" id="TriTrypDB:ECC02_000950"/>
<gene>
    <name evidence="3" type="ORF">C3747_9g193</name>
</gene>
<keyword evidence="1" id="KW-0812">Transmembrane</keyword>
<name>A0A2V2XGY3_TRYCR</name>
<keyword evidence="2" id="KW-0732">Signal</keyword>
<dbReference type="VEuPathDB" id="TriTrypDB:C3747_9g193"/>
<feature type="signal peptide" evidence="2">
    <location>
        <begin position="1"/>
        <end position="20"/>
    </location>
</feature>
<keyword evidence="1" id="KW-1133">Transmembrane helix</keyword>
<feature type="chain" id="PRO_5016139369" evidence="2">
    <location>
        <begin position="21"/>
        <end position="155"/>
    </location>
</feature>